<accession>A0A673KWX7</accession>
<feature type="transmembrane region" description="Helical" evidence="5">
    <location>
        <begin position="6"/>
        <end position="24"/>
    </location>
</feature>
<keyword evidence="4 5" id="KW-0472">Membrane</keyword>
<gene>
    <name evidence="6" type="primary">slc7a9</name>
</gene>
<evidence type="ECO:0000256" key="1">
    <source>
        <dbReference type="ARBA" id="ARBA00004141"/>
    </source>
</evidence>
<evidence type="ECO:0000256" key="5">
    <source>
        <dbReference type="SAM" id="Phobius"/>
    </source>
</evidence>
<reference evidence="6" key="1">
    <citation type="submission" date="2025-08" db="UniProtKB">
        <authorList>
            <consortium name="Ensembl"/>
        </authorList>
    </citation>
    <scope>IDENTIFICATION</scope>
</reference>
<evidence type="ECO:0000256" key="3">
    <source>
        <dbReference type="ARBA" id="ARBA00022989"/>
    </source>
</evidence>
<dbReference type="PANTHER" id="PTHR11785:SF354">
    <property type="entry name" value="B(0,+)-TYPE AMINO ACID TRANSPORTER 1"/>
    <property type="match status" value="1"/>
</dbReference>
<evidence type="ECO:0000313" key="6">
    <source>
        <dbReference type="Ensembl" id="ENSSRHP00000069193.1"/>
    </source>
</evidence>
<sequence>MSQVGLLSGICLIVGTMIGSGIFISPKAVLEGTGAVGPCLCVWAACGVLATMGALCYAELGTMIMKSGGEYPYLMEGFGPLLAYLYSWSTIVVLKPSSFAIIALSCAEYASTPFYPGCTPPQVVTKCLAAACILIITVINCLSVKLAYRVQNFFTVAKLLIIVIIVVSGIVLLAQGNTQNLKDPFAGATTSFGAIGLAFYNGLWAYDGWNQLNFITEELKNPYRNLPLAIIIGIPLVIVCYIFVNIAYFSVMTPTELLQSPAVAVVSVHYSHTFAFICNHLADAIIQSNLHIFKITNIKIIPVLVVIVSCYLVLAPIIEKPEWEYLYCTMFIVGGLLLYVPFIYYKFNWTRCIMRPLTMHLQLLLEVIPPEKTE</sequence>
<dbReference type="PANTHER" id="PTHR11785">
    <property type="entry name" value="AMINO ACID TRANSPORTER"/>
    <property type="match status" value="1"/>
</dbReference>
<feature type="transmembrane region" description="Helical" evidence="5">
    <location>
        <begin position="324"/>
        <end position="345"/>
    </location>
</feature>
<feature type="transmembrane region" description="Helical" evidence="5">
    <location>
        <begin position="128"/>
        <end position="148"/>
    </location>
</feature>
<dbReference type="InterPro" id="IPR050598">
    <property type="entry name" value="AminoAcid_Transporter"/>
</dbReference>
<reference evidence="6" key="2">
    <citation type="submission" date="2025-09" db="UniProtKB">
        <authorList>
            <consortium name="Ensembl"/>
        </authorList>
    </citation>
    <scope>IDENTIFICATION</scope>
</reference>
<dbReference type="FunFam" id="1.20.1740.10:FF:000056">
    <property type="entry name" value="Y+L amino acid transporter 2"/>
    <property type="match status" value="1"/>
</dbReference>
<feature type="transmembrane region" description="Helical" evidence="5">
    <location>
        <begin position="300"/>
        <end position="318"/>
    </location>
</feature>
<proteinExistence type="predicted"/>
<evidence type="ECO:0000256" key="4">
    <source>
        <dbReference type="ARBA" id="ARBA00023136"/>
    </source>
</evidence>
<feature type="transmembrane region" description="Helical" evidence="5">
    <location>
        <begin position="185"/>
        <end position="206"/>
    </location>
</feature>
<keyword evidence="7" id="KW-1185">Reference proteome</keyword>
<name>A0A673KWX7_9TELE</name>
<feature type="transmembrane region" description="Helical" evidence="5">
    <location>
        <begin position="85"/>
        <end position="107"/>
    </location>
</feature>
<dbReference type="Gene3D" id="1.20.1740.10">
    <property type="entry name" value="Amino acid/polyamine transporter I"/>
    <property type="match status" value="1"/>
</dbReference>
<evidence type="ECO:0000313" key="7">
    <source>
        <dbReference type="Proteomes" id="UP000472270"/>
    </source>
</evidence>
<dbReference type="Proteomes" id="UP000472270">
    <property type="component" value="Unassembled WGS sequence"/>
</dbReference>
<dbReference type="Pfam" id="PF13520">
    <property type="entry name" value="AA_permease_2"/>
    <property type="match status" value="1"/>
</dbReference>
<feature type="transmembrane region" description="Helical" evidence="5">
    <location>
        <begin position="226"/>
        <end position="249"/>
    </location>
</feature>
<feature type="transmembrane region" description="Helical" evidence="5">
    <location>
        <begin position="36"/>
        <end position="65"/>
    </location>
</feature>
<dbReference type="GO" id="GO:0016020">
    <property type="term" value="C:membrane"/>
    <property type="evidence" value="ECO:0007669"/>
    <property type="project" value="UniProtKB-SubCell"/>
</dbReference>
<comment type="subcellular location">
    <subcellularLocation>
        <location evidence="1">Membrane</location>
        <topology evidence="1">Multi-pass membrane protein</topology>
    </subcellularLocation>
</comment>
<dbReference type="Ensembl" id="ENSSRHT00000071081.1">
    <property type="protein sequence ID" value="ENSSRHP00000069193.1"/>
    <property type="gene ID" value="ENSSRHG00000034425.1"/>
</dbReference>
<protein>
    <recommendedName>
        <fullName evidence="8">Solute carrier family 7 member 9</fullName>
    </recommendedName>
</protein>
<dbReference type="GO" id="GO:0015179">
    <property type="term" value="F:L-amino acid transmembrane transporter activity"/>
    <property type="evidence" value="ECO:0007669"/>
    <property type="project" value="TreeGrafter"/>
</dbReference>
<organism evidence="6 7">
    <name type="scientific">Sinocyclocheilus rhinocerous</name>
    <dbReference type="NCBI Taxonomy" id="307959"/>
    <lineage>
        <taxon>Eukaryota</taxon>
        <taxon>Metazoa</taxon>
        <taxon>Chordata</taxon>
        <taxon>Craniata</taxon>
        <taxon>Vertebrata</taxon>
        <taxon>Euteleostomi</taxon>
        <taxon>Actinopterygii</taxon>
        <taxon>Neopterygii</taxon>
        <taxon>Teleostei</taxon>
        <taxon>Ostariophysi</taxon>
        <taxon>Cypriniformes</taxon>
        <taxon>Cyprinidae</taxon>
        <taxon>Cyprininae</taxon>
        <taxon>Sinocyclocheilus</taxon>
    </lineage>
</organism>
<keyword evidence="3 5" id="KW-1133">Transmembrane helix</keyword>
<keyword evidence="2 5" id="KW-0812">Transmembrane</keyword>
<feature type="transmembrane region" description="Helical" evidence="5">
    <location>
        <begin position="154"/>
        <end position="173"/>
    </location>
</feature>
<evidence type="ECO:0000256" key="2">
    <source>
        <dbReference type="ARBA" id="ARBA00022692"/>
    </source>
</evidence>
<evidence type="ECO:0008006" key="8">
    <source>
        <dbReference type="Google" id="ProtNLM"/>
    </source>
</evidence>
<dbReference type="AlphaFoldDB" id="A0A673KWX7"/>
<dbReference type="InterPro" id="IPR002293">
    <property type="entry name" value="AA/rel_permease1"/>
</dbReference>